<feature type="signal peptide" evidence="2">
    <location>
        <begin position="1"/>
        <end position="24"/>
    </location>
</feature>
<keyword evidence="2" id="KW-0732">Signal</keyword>
<name>A0A2N3PT27_9PROT</name>
<accession>A0A2N3PT27</accession>
<protein>
    <submittedName>
        <fullName evidence="3">Uncharacterized protein</fullName>
    </submittedName>
</protein>
<evidence type="ECO:0000256" key="2">
    <source>
        <dbReference type="SAM" id="SignalP"/>
    </source>
</evidence>
<dbReference type="OrthoDB" id="7359688at2"/>
<dbReference type="Proteomes" id="UP000233293">
    <property type="component" value="Unassembled WGS sequence"/>
</dbReference>
<sequence>MRKLTFTILSAALLAMTAAQPGLAQERWHGPDRGPDHGPDYRDHWRPEHPRGYDWERWRRGGWVNGWHEGRFGWWWIIDGAWFFYTAPVYPFPQPPTVVVTPPPQVPAGYYYYCPNPSGYYPAVPQCLTGWQMVPATTAPAPVPSPAPAPAPVVPIPPPPVR</sequence>
<keyword evidence="4" id="KW-1185">Reference proteome</keyword>
<gene>
    <name evidence="3" type="ORF">CWS72_15885</name>
</gene>
<feature type="chain" id="PRO_5014878379" evidence="2">
    <location>
        <begin position="25"/>
        <end position="162"/>
    </location>
</feature>
<dbReference type="AlphaFoldDB" id="A0A2N3PT27"/>
<dbReference type="EMBL" id="PIUM01000019">
    <property type="protein sequence ID" value="PKU23547.1"/>
    <property type="molecule type" value="Genomic_DNA"/>
</dbReference>
<proteinExistence type="predicted"/>
<organism evidence="3 4">
    <name type="scientific">Telmatospirillum siberiense</name>
    <dbReference type="NCBI Taxonomy" id="382514"/>
    <lineage>
        <taxon>Bacteria</taxon>
        <taxon>Pseudomonadati</taxon>
        <taxon>Pseudomonadota</taxon>
        <taxon>Alphaproteobacteria</taxon>
        <taxon>Rhodospirillales</taxon>
        <taxon>Rhodospirillaceae</taxon>
        <taxon>Telmatospirillum</taxon>
    </lineage>
</organism>
<evidence type="ECO:0000313" key="4">
    <source>
        <dbReference type="Proteomes" id="UP000233293"/>
    </source>
</evidence>
<feature type="region of interest" description="Disordered" evidence="1">
    <location>
        <begin position="142"/>
        <end position="162"/>
    </location>
</feature>
<evidence type="ECO:0000313" key="3">
    <source>
        <dbReference type="EMBL" id="PKU23547.1"/>
    </source>
</evidence>
<evidence type="ECO:0000256" key="1">
    <source>
        <dbReference type="SAM" id="MobiDB-lite"/>
    </source>
</evidence>
<reference evidence="4" key="1">
    <citation type="submission" date="2017-12" db="EMBL/GenBank/DDBJ databases">
        <title>Draft genome sequence of Telmatospirillum siberiense 26-4b1T, an acidotolerant peatland alphaproteobacterium potentially involved in sulfur cycling.</title>
        <authorList>
            <person name="Hausmann B."/>
            <person name="Pjevac P."/>
            <person name="Schreck K."/>
            <person name="Herbold C.W."/>
            <person name="Daims H."/>
            <person name="Wagner M."/>
            <person name="Pester M."/>
            <person name="Loy A."/>
        </authorList>
    </citation>
    <scope>NUCLEOTIDE SEQUENCE [LARGE SCALE GENOMIC DNA]</scope>
    <source>
        <strain evidence="4">26-4b1</strain>
    </source>
</reference>
<dbReference type="RefSeq" id="WP_101251609.1">
    <property type="nucleotide sequence ID" value="NZ_PIUM01000019.1"/>
</dbReference>
<comment type="caution">
    <text evidence="3">The sequence shown here is derived from an EMBL/GenBank/DDBJ whole genome shotgun (WGS) entry which is preliminary data.</text>
</comment>